<keyword evidence="8" id="KW-0408">Iron</keyword>
<dbReference type="KEGG" id="salk:FBQ74_05925"/>
<accession>A0A5B7YCR3</accession>
<evidence type="ECO:0000259" key="19">
    <source>
        <dbReference type="Pfam" id="PF07715"/>
    </source>
</evidence>
<dbReference type="NCBIfam" id="TIGR01783">
    <property type="entry name" value="TonB-siderophor"/>
    <property type="match status" value="1"/>
</dbReference>
<keyword evidence="5" id="KW-0410">Iron transport</keyword>
<feature type="short sequence motif" description="TonB C-terminal box" evidence="15">
    <location>
        <begin position="706"/>
        <end position="723"/>
    </location>
</feature>
<dbReference type="SUPFAM" id="SSF56935">
    <property type="entry name" value="Porins"/>
    <property type="match status" value="1"/>
</dbReference>
<evidence type="ECO:0000256" key="6">
    <source>
        <dbReference type="ARBA" id="ARBA00022692"/>
    </source>
</evidence>
<feature type="signal peptide" evidence="17">
    <location>
        <begin position="1"/>
        <end position="22"/>
    </location>
</feature>
<evidence type="ECO:0000256" key="3">
    <source>
        <dbReference type="ARBA" id="ARBA00022448"/>
    </source>
</evidence>
<dbReference type="RefSeq" id="WP_139755803.1">
    <property type="nucleotide sequence ID" value="NZ_CP039852.1"/>
</dbReference>
<keyword evidence="7 17" id="KW-0732">Signal</keyword>
<keyword evidence="6 14" id="KW-0812">Transmembrane</keyword>
<evidence type="ECO:0000256" key="17">
    <source>
        <dbReference type="SAM" id="SignalP"/>
    </source>
</evidence>
<comment type="subcellular location">
    <subcellularLocation>
        <location evidence="1 14">Cell outer membrane</location>
        <topology evidence="1 14">Multi-pass membrane protein</topology>
    </subcellularLocation>
</comment>
<dbReference type="OrthoDB" id="9764669at2"/>
<keyword evidence="9" id="KW-0406">Ion transport</keyword>
<keyword evidence="4 14" id="KW-1134">Transmembrane beta strand</keyword>
<evidence type="ECO:0000256" key="15">
    <source>
        <dbReference type="PROSITE-ProRule" id="PRU10144"/>
    </source>
</evidence>
<dbReference type="AlphaFoldDB" id="A0A5B7YCR3"/>
<dbReference type="Gene3D" id="2.40.170.20">
    <property type="entry name" value="TonB-dependent receptor, beta-barrel domain"/>
    <property type="match status" value="1"/>
</dbReference>
<evidence type="ECO:0000256" key="9">
    <source>
        <dbReference type="ARBA" id="ARBA00023065"/>
    </source>
</evidence>
<dbReference type="GO" id="GO:0009279">
    <property type="term" value="C:cell outer membrane"/>
    <property type="evidence" value="ECO:0007669"/>
    <property type="project" value="UniProtKB-SubCell"/>
</dbReference>
<evidence type="ECO:0000256" key="7">
    <source>
        <dbReference type="ARBA" id="ARBA00022729"/>
    </source>
</evidence>
<dbReference type="Pfam" id="PF07715">
    <property type="entry name" value="Plug"/>
    <property type="match status" value="1"/>
</dbReference>
<organism evidence="20 21">
    <name type="scientific">Salinimonas iocasae</name>
    <dbReference type="NCBI Taxonomy" id="2572577"/>
    <lineage>
        <taxon>Bacteria</taxon>
        <taxon>Pseudomonadati</taxon>
        <taxon>Pseudomonadota</taxon>
        <taxon>Gammaproteobacteria</taxon>
        <taxon>Alteromonadales</taxon>
        <taxon>Alteromonadaceae</taxon>
        <taxon>Alteromonas/Salinimonas group</taxon>
        <taxon>Salinimonas</taxon>
    </lineage>
</organism>
<dbReference type="InterPro" id="IPR036942">
    <property type="entry name" value="Beta-barrel_TonB_sf"/>
</dbReference>
<feature type="domain" description="TonB-dependent receptor-like beta-barrel" evidence="18">
    <location>
        <begin position="261"/>
        <end position="689"/>
    </location>
</feature>
<feature type="chain" id="PRO_5023062746" evidence="17">
    <location>
        <begin position="23"/>
        <end position="723"/>
    </location>
</feature>
<dbReference type="GO" id="GO:0038023">
    <property type="term" value="F:signaling receptor activity"/>
    <property type="evidence" value="ECO:0007669"/>
    <property type="project" value="InterPro"/>
</dbReference>
<evidence type="ECO:0000313" key="21">
    <source>
        <dbReference type="Proteomes" id="UP000304912"/>
    </source>
</evidence>
<dbReference type="GO" id="GO:0015344">
    <property type="term" value="F:siderophore uptake transmembrane transporter activity"/>
    <property type="evidence" value="ECO:0007669"/>
    <property type="project" value="TreeGrafter"/>
</dbReference>
<dbReference type="CDD" id="cd01347">
    <property type="entry name" value="ligand_gated_channel"/>
    <property type="match status" value="1"/>
</dbReference>
<dbReference type="Proteomes" id="UP000304912">
    <property type="component" value="Chromosome"/>
</dbReference>
<evidence type="ECO:0000256" key="11">
    <source>
        <dbReference type="ARBA" id="ARBA00023136"/>
    </source>
</evidence>
<dbReference type="PANTHER" id="PTHR32552">
    <property type="entry name" value="FERRICHROME IRON RECEPTOR-RELATED"/>
    <property type="match status" value="1"/>
</dbReference>
<dbReference type="InterPro" id="IPR010105">
    <property type="entry name" value="TonB_sidphr_rcpt"/>
</dbReference>
<dbReference type="GO" id="GO:0015891">
    <property type="term" value="P:siderophore transport"/>
    <property type="evidence" value="ECO:0007669"/>
    <property type="project" value="InterPro"/>
</dbReference>
<proteinExistence type="inferred from homology"/>
<dbReference type="PANTHER" id="PTHR32552:SF82">
    <property type="entry name" value="FCUA PROTEIN"/>
    <property type="match status" value="1"/>
</dbReference>
<keyword evidence="10 16" id="KW-0798">TonB box</keyword>
<dbReference type="PROSITE" id="PS52016">
    <property type="entry name" value="TONB_DEPENDENT_REC_3"/>
    <property type="match status" value="1"/>
</dbReference>
<name>A0A5B7YCR3_9ALTE</name>
<keyword evidence="13 14" id="KW-0998">Cell outer membrane</keyword>
<evidence type="ECO:0000256" key="13">
    <source>
        <dbReference type="ARBA" id="ARBA00023237"/>
    </source>
</evidence>
<evidence type="ECO:0000256" key="14">
    <source>
        <dbReference type="PROSITE-ProRule" id="PRU01360"/>
    </source>
</evidence>
<dbReference type="InterPro" id="IPR039426">
    <property type="entry name" value="TonB-dep_rcpt-like"/>
</dbReference>
<evidence type="ECO:0000256" key="10">
    <source>
        <dbReference type="ARBA" id="ARBA00023077"/>
    </source>
</evidence>
<dbReference type="Gene3D" id="2.170.130.10">
    <property type="entry name" value="TonB-dependent receptor, plug domain"/>
    <property type="match status" value="1"/>
</dbReference>
<keyword evidence="21" id="KW-1185">Reference proteome</keyword>
<protein>
    <submittedName>
        <fullName evidence="20">TonB-dependent receptor</fullName>
    </submittedName>
</protein>
<dbReference type="InterPro" id="IPR010917">
    <property type="entry name" value="TonB_rcpt_CS"/>
</dbReference>
<feature type="domain" description="TonB-dependent receptor plug" evidence="19">
    <location>
        <begin position="71"/>
        <end position="167"/>
    </location>
</feature>
<dbReference type="InterPro" id="IPR012910">
    <property type="entry name" value="Plug_dom"/>
</dbReference>
<evidence type="ECO:0000256" key="12">
    <source>
        <dbReference type="ARBA" id="ARBA00023170"/>
    </source>
</evidence>
<comment type="similarity">
    <text evidence="2 14 16">Belongs to the TonB-dependent receptor family.</text>
</comment>
<evidence type="ECO:0000256" key="5">
    <source>
        <dbReference type="ARBA" id="ARBA00022496"/>
    </source>
</evidence>
<evidence type="ECO:0000259" key="18">
    <source>
        <dbReference type="Pfam" id="PF00593"/>
    </source>
</evidence>
<gene>
    <name evidence="20" type="ORF">FBQ74_05925</name>
</gene>
<evidence type="ECO:0000256" key="8">
    <source>
        <dbReference type="ARBA" id="ARBA00023004"/>
    </source>
</evidence>
<evidence type="ECO:0000256" key="2">
    <source>
        <dbReference type="ARBA" id="ARBA00009810"/>
    </source>
</evidence>
<keyword evidence="3 14" id="KW-0813">Transport</keyword>
<reference evidence="20 21" key="1">
    <citation type="submission" date="2019-04" db="EMBL/GenBank/DDBJ databases">
        <title>Salinimonas iocasae sp. nov., a halophilic bacterium isolated from the outer tube casing of tubeworms in Okinawa Trough.</title>
        <authorList>
            <person name="Zhang H."/>
            <person name="Wang H."/>
            <person name="Li C."/>
        </authorList>
    </citation>
    <scope>NUCLEOTIDE SEQUENCE [LARGE SCALE GENOMIC DNA]</scope>
    <source>
        <strain evidence="20 21">KX18D6</strain>
    </source>
</reference>
<evidence type="ECO:0000256" key="16">
    <source>
        <dbReference type="RuleBase" id="RU003357"/>
    </source>
</evidence>
<evidence type="ECO:0000256" key="4">
    <source>
        <dbReference type="ARBA" id="ARBA00022452"/>
    </source>
</evidence>
<dbReference type="Pfam" id="PF00593">
    <property type="entry name" value="TonB_dep_Rec_b-barrel"/>
    <property type="match status" value="1"/>
</dbReference>
<keyword evidence="11 14" id="KW-0472">Membrane</keyword>
<evidence type="ECO:0000313" key="20">
    <source>
        <dbReference type="EMBL" id="QCZ93056.1"/>
    </source>
</evidence>
<dbReference type="PROSITE" id="PS01156">
    <property type="entry name" value="TONB_DEPENDENT_REC_2"/>
    <property type="match status" value="1"/>
</dbReference>
<dbReference type="InterPro" id="IPR000531">
    <property type="entry name" value="Beta-barrel_TonB"/>
</dbReference>
<dbReference type="InterPro" id="IPR037066">
    <property type="entry name" value="Plug_dom_sf"/>
</dbReference>
<keyword evidence="12 20" id="KW-0675">Receptor</keyword>
<sequence length="723" mass="77624">MTFKLALVSASVCAVLSSPAFAQQTSQGQSEQNDIERIEVQGSQVTLNGEYPGGQVARGGRAGILGNLDFMSSPFMATSFTEEIVRNQQSKSIADVLQNDPVVRVARGFGNFQEVYIIRGFPVYSDDMTYNGLYGILPRQYVAAELLERVEVFRGASTFLNGAAPGGSGLGGLVNVVPKRASESDLNRVRVGFEGQGHTYVAADAGRRYGDENESTGIRINLVKRDGETAVNAQDREVSVASLGVDYHSESLRLSADLGFQEHDVDAPRPSVTPLGAIPSAPEADVNFAQPWTFTSEEQLFGAVRAEYDVLENTTTWIAMGFRSGEEENVLANPTASADGSFTAYRFDNTREDSVRSYEAGIRSSFMAAGVEHNLIASASSFSMDSRNAYAFSDFSGFAGNLYAPQPAVQPAADFFVGGSLSQPLVTLTNENESIALADMMSFLDERLTITLGARFQAIKTSSLDYNTGELLSQYDESRVTPVAGIVYKPRDDISVYANYSEGLVPGEVAPSQSGGEPVTNAGDVLDPFRSQQFEAGVKFDAGKIGGAVSAYSTQKPSAIVSNNIFSSDGEQLNRGVELSVFGLPHPDVRVLGGLTWVQAEQNNTQDGLNEGNDVVGVPKLQANINVEWNVPAAPGLTLDARGIYTSEQFADAANTYEVDSSHRVDIGARYAMVLGNTDLTLQARLENVFDNNYWASVGGFPGANYLVLSEPRTAKVTASFSF</sequence>
<dbReference type="EMBL" id="CP039852">
    <property type="protein sequence ID" value="QCZ93056.1"/>
    <property type="molecule type" value="Genomic_DNA"/>
</dbReference>
<evidence type="ECO:0000256" key="1">
    <source>
        <dbReference type="ARBA" id="ARBA00004571"/>
    </source>
</evidence>